<dbReference type="eggNOG" id="KOG0156">
    <property type="taxonomic scope" value="Eukaryota"/>
</dbReference>
<dbReference type="Pfam" id="PF00067">
    <property type="entry name" value="p450"/>
    <property type="match status" value="1"/>
</dbReference>
<keyword evidence="4" id="KW-0560">Oxidoreductase</keyword>
<dbReference type="InterPro" id="IPR036396">
    <property type="entry name" value="Cyt_P450_sf"/>
</dbReference>
<evidence type="ECO:0000313" key="6">
    <source>
        <dbReference type="EMBL" id="EFJ17794.1"/>
    </source>
</evidence>
<dbReference type="KEGG" id="smo:SELMODRAFT_420743"/>
<keyword evidence="2" id="KW-0349">Heme</keyword>
<dbReference type="Gene3D" id="1.10.630.10">
    <property type="entry name" value="Cytochrome P450"/>
    <property type="match status" value="1"/>
</dbReference>
<dbReference type="GO" id="GO:0020037">
    <property type="term" value="F:heme binding"/>
    <property type="evidence" value="ECO:0007669"/>
    <property type="project" value="InterPro"/>
</dbReference>
<dbReference type="AlphaFoldDB" id="D8SCZ5"/>
<comment type="similarity">
    <text evidence="1">Belongs to the cytochrome P450 family.</text>
</comment>
<gene>
    <name evidence="6" type="ORF">SELMODRAFT_420743</name>
</gene>
<dbReference type="Proteomes" id="UP000001514">
    <property type="component" value="Unassembled WGS sequence"/>
</dbReference>
<dbReference type="PANTHER" id="PTHR47944:SF4">
    <property type="entry name" value="OS09G0441700 PROTEIN"/>
    <property type="match status" value="1"/>
</dbReference>
<dbReference type="InParanoid" id="D8SCZ5"/>
<evidence type="ECO:0000256" key="4">
    <source>
        <dbReference type="ARBA" id="ARBA00023002"/>
    </source>
</evidence>
<dbReference type="GO" id="GO:0016705">
    <property type="term" value="F:oxidoreductase activity, acting on paired donors, with incorporation or reduction of molecular oxygen"/>
    <property type="evidence" value="ECO:0007669"/>
    <property type="project" value="InterPro"/>
</dbReference>
<evidence type="ECO:0000256" key="1">
    <source>
        <dbReference type="ARBA" id="ARBA00010617"/>
    </source>
</evidence>
<keyword evidence="7" id="KW-1185">Reference proteome</keyword>
<dbReference type="GO" id="GO:0005506">
    <property type="term" value="F:iron ion binding"/>
    <property type="evidence" value="ECO:0007669"/>
    <property type="project" value="InterPro"/>
</dbReference>
<dbReference type="Gramene" id="EFJ17794">
    <property type="protein sequence ID" value="EFJ17794"/>
    <property type="gene ID" value="SELMODRAFT_420743"/>
</dbReference>
<proteinExistence type="inferred from homology"/>
<name>D8SCZ5_SELML</name>
<dbReference type="PANTHER" id="PTHR47944">
    <property type="entry name" value="CYTOCHROME P450 98A9"/>
    <property type="match status" value="1"/>
</dbReference>
<organism evidence="7">
    <name type="scientific">Selaginella moellendorffii</name>
    <name type="common">Spikemoss</name>
    <dbReference type="NCBI Taxonomy" id="88036"/>
    <lineage>
        <taxon>Eukaryota</taxon>
        <taxon>Viridiplantae</taxon>
        <taxon>Streptophyta</taxon>
        <taxon>Embryophyta</taxon>
        <taxon>Tracheophyta</taxon>
        <taxon>Lycopodiopsida</taxon>
        <taxon>Selaginellales</taxon>
        <taxon>Selaginellaceae</taxon>
        <taxon>Selaginella</taxon>
    </lineage>
</organism>
<evidence type="ECO:0000256" key="3">
    <source>
        <dbReference type="ARBA" id="ARBA00022723"/>
    </source>
</evidence>
<protein>
    <submittedName>
        <fullName evidence="6">Uncharacterized protein</fullName>
    </submittedName>
</protein>
<evidence type="ECO:0000256" key="5">
    <source>
        <dbReference type="ARBA" id="ARBA00023004"/>
    </source>
</evidence>
<dbReference type="SUPFAM" id="SSF48264">
    <property type="entry name" value="Cytochrome P450"/>
    <property type="match status" value="2"/>
</dbReference>
<dbReference type="GO" id="GO:0004497">
    <property type="term" value="F:monooxygenase activity"/>
    <property type="evidence" value="ECO:0007669"/>
    <property type="project" value="InterPro"/>
</dbReference>
<dbReference type="InterPro" id="IPR001128">
    <property type="entry name" value="Cyt_P450"/>
</dbReference>
<keyword evidence="3" id="KW-0479">Metal-binding</keyword>
<keyword evidence="5" id="KW-0408">Iron</keyword>
<reference evidence="6 7" key="1">
    <citation type="journal article" date="2011" name="Science">
        <title>The Selaginella genome identifies genetic changes associated with the evolution of vascular plants.</title>
        <authorList>
            <person name="Banks J.A."/>
            <person name="Nishiyama T."/>
            <person name="Hasebe M."/>
            <person name="Bowman J.L."/>
            <person name="Gribskov M."/>
            <person name="dePamphilis C."/>
            <person name="Albert V.A."/>
            <person name="Aono N."/>
            <person name="Aoyama T."/>
            <person name="Ambrose B.A."/>
            <person name="Ashton N.W."/>
            <person name="Axtell M.J."/>
            <person name="Barker E."/>
            <person name="Barker M.S."/>
            <person name="Bennetzen J.L."/>
            <person name="Bonawitz N.D."/>
            <person name="Chapple C."/>
            <person name="Cheng C."/>
            <person name="Correa L.G."/>
            <person name="Dacre M."/>
            <person name="DeBarry J."/>
            <person name="Dreyer I."/>
            <person name="Elias M."/>
            <person name="Engstrom E.M."/>
            <person name="Estelle M."/>
            <person name="Feng L."/>
            <person name="Finet C."/>
            <person name="Floyd S.K."/>
            <person name="Frommer W.B."/>
            <person name="Fujita T."/>
            <person name="Gramzow L."/>
            <person name="Gutensohn M."/>
            <person name="Harholt J."/>
            <person name="Hattori M."/>
            <person name="Heyl A."/>
            <person name="Hirai T."/>
            <person name="Hiwatashi Y."/>
            <person name="Ishikawa M."/>
            <person name="Iwata M."/>
            <person name="Karol K.G."/>
            <person name="Koehler B."/>
            <person name="Kolukisaoglu U."/>
            <person name="Kubo M."/>
            <person name="Kurata T."/>
            <person name="Lalonde S."/>
            <person name="Li K."/>
            <person name="Li Y."/>
            <person name="Litt A."/>
            <person name="Lyons E."/>
            <person name="Manning G."/>
            <person name="Maruyama T."/>
            <person name="Michael T.P."/>
            <person name="Mikami K."/>
            <person name="Miyazaki S."/>
            <person name="Morinaga S."/>
            <person name="Murata T."/>
            <person name="Mueller-Roeber B."/>
            <person name="Nelson D.R."/>
            <person name="Obara M."/>
            <person name="Oguri Y."/>
            <person name="Olmstead R.G."/>
            <person name="Onodera N."/>
            <person name="Petersen B.L."/>
            <person name="Pils B."/>
            <person name="Prigge M."/>
            <person name="Rensing S.A."/>
            <person name="Riano-Pachon D.M."/>
            <person name="Roberts A.W."/>
            <person name="Sato Y."/>
            <person name="Scheller H.V."/>
            <person name="Schulz B."/>
            <person name="Schulz C."/>
            <person name="Shakirov E.V."/>
            <person name="Shibagaki N."/>
            <person name="Shinohara N."/>
            <person name="Shippen D.E."/>
            <person name="Soerensen I."/>
            <person name="Sotooka R."/>
            <person name="Sugimoto N."/>
            <person name="Sugita M."/>
            <person name="Sumikawa N."/>
            <person name="Tanurdzic M."/>
            <person name="Theissen G."/>
            <person name="Ulvskov P."/>
            <person name="Wakazuki S."/>
            <person name="Weng J.K."/>
            <person name="Willats W.W."/>
            <person name="Wipf D."/>
            <person name="Wolf P.G."/>
            <person name="Yang L."/>
            <person name="Zimmer A.D."/>
            <person name="Zhu Q."/>
            <person name="Mitros T."/>
            <person name="Hellsten U."/>
            <person name="Loque D."/>
            <person name="Otillar R."/>
            <person name="Salamov A."/>
            <person name="Schmutz J."/>
            <person name="Shapiro H."/>
            <person name="Lindquist E."/>
            <person name="Lucas S."/>
            <person name="Rokhsar D."/>
            <person name="Grigoriev I.V."/>
        </authorList>
    </citation>
    <scope>NUCLEOTIDE SEQUENCE [LARGE SCALE GENOMIC DNA]</scope>
</reference>
<accession>D8SCZ5</accession>
<dbReference type="HOGENOM" id="CLU_748856_0_0_1"/>
<evidence type="ECO:0000313" key="7">
    <source>
        <dbReference type="Proteomes" id="UP000001514"/>
    </source>
</evidence>
<dbReference type="EMBL" id="GL377612">
    <property type="protein sequence ID" value="EFJ17794.1"/>
    <property type="molecule type" value="Genomic_DNA"/>
</dbReference>
<sequence>MEVFKSLRANGILRVLKSIAAEEGNVVSIRNLLSMLNMNNISQMAFSKQVIDDPIFQRFLAVLEESLDLMAVFVLGDFIPFLKWFDPYGYVEKMKANRKEISGIYQMIIDEHKLKRKENCTPTDLVDILLSQGVDETTIKGTIMVIQLCVFLQPKVPQHSQSKVASLVSKKRGSFDNFLEETLESLPKVTVSLTSLRRGFLFVATHRKECGQNNNVKLVPHPALQMRNKRNGSQGVEVHHSQGGSIWNRLTVLNVNNITQMAFHKQVIGHPMFERFLTVVEMINEIYRMVLDEHKLKRKETYNAGPSDLVDILPAEGVDENIIKGMVMGMLFAGTEEELDRVVGRDRHVQEEDLVYWNPPVPLVLPREST</sequence>
<evidence type="ECO:0000256" key="2">
    <source>
        <dbReference type="ARBA" id="ARBA00022617"/>
    </source>
</evidence>